<accession>A0A7J7N1S8</accession>
<dbReference type="OrthoDB" id="416253at2759"/>
<dbReference type="AlphaFoldDB" id="A0A7J7N1S8"/>
<dbReference type="InterPro" id="IPR036812">
    <property type="entry name" value="NAD(P)_OxRdtase_dom_sf"/>
</dbReference>
<dbReference type="Gene3D" id="3.20.20.100">
    <property type="entry name" value="NADP-dependent oxidoreductase domain"/>
    <property type="match status" value="1"/>
</dbReference>
<organism evidence="2 3">
    <name type="scientific">Kingdonia uniflora</name>
    <dbReference type="NCBI Taxonomy" id="39325"/>
    <lineage>
        <taxon>Eukaryota</taxon>
        <taxon>Viridiplantae</taxon>
        <taxon>Streptophyta</taxon>
        <taxon>Embryophyta</taxon>
        <taxon>Tracheophyta</taxon>
        <taxon>Spermatophyta</taxon>
        <taxon>Magnoliopsida</taxon>
        <taxon>Ranunculales</taxon>
        <taxon>Circaeasteraceae</taxon>
        <taxon>Kingdonia</taxon>
    </lineage>
</organism>
<dbReference type="InterPro" id="IPR023210">
    <property type="entry name" value="NADP_OxRdtase_dom"/>
</dbReference>
<sequence length="133" mass="14763">MADEIKFFELNTGAKIPSIGLGTWQAEPGLVGSAVVAAIKAGYRHIDFAQGYFNEKEVGLALKSVFEDGVVKREDLFITSKLWCTDHAAEDVPEALHRTLGDLQLMLIFTLYDFLPILFISSLNLWDSQVLSN</sequence>
<dbReference type="InterPro" id="IPR020471">
    <property type="entry name" value="AKR"/>
</dbReference>
<dbReference type="GO" id="GO:0016491">
    <property type="term" value="F:oxidoreductase activity"/>
    <property type="evidence" value="ECO:0007669"/>
    <property type="project" value="InterPro"/>
</dbReference>
<evidence type="ECO:0000313" key="2">
    <source>
        <dbReference type="EMBL" id="KAF6161149.1"/>
    </source>
</evidence>
<comment type="caution">
    <text evidence="2">The sequence shown here is derived from an EMBL/GenBank/DDBJ whole genome shotgun (WGS) entry which is preliminary data.</text>
</comment>
<gene>
    <name evidence="2" type="ORF">GIB67_007790</name>
</gene>
<dbReference type="Pfam" id="PF00248">
    <property type="entry name" value="Aldo_ket_red"/>
    <property type="match status" value="1"/>
</dbReference>
<proteinExistence type="predicted"/>
<evidence type="ECO:0000313" key="3">
    <source>
        <dbReference type="Proteomes" id="UP000541444"/>
    </source>
</evidence>
<feature type="domain" description="NADP-dependent oxidoreductase" evidence="1">
    <location>
        <begin position="19"/>
        <end position="105"/>
    </location>
</feature>
<dbReference type="SUPFAM" id="SSF51430">
    <property type="entry name" value="NAD(P)-linked oxidoreductase"/>
    <property type="match status" value="1"/>
</dbReference>
<evidence type="ECO:0000259" key="1">
    <source>
        <dbReference type="Pfam" id="PF00248"/>
    </source>
</evidence>
<protein>
    <recommendedName>
        <fullName evidence="1">NADP-dependent oxidoreductase domain-containing protein</fullName>
    </recommendedName>
</protein>
<dbReference type="Proteomes" id="UP000541444">
    <property type="component" value="Unassembled WGS sequence"/>
</dbReference>
<keyword evidence="3" id="KW-1185">Reference proteome</keyword>
<dbReference type="EMBL" id="JACGCM010001144">
    <property type="protein sequence ID" value="KAF6161149.1"/>
    <property type="molecule type" value="Genomic_DNA"/>
</dbReference>
<dbReference type="PANTHER" id="PTHR11732">
    <property type="entry name" value="ALDO/KETO REDUCTASE"/>
    <property type="match status" value="1"/>
</dbReference>
<reference evidence="2 3" key="1">
    <citation type="journal article" date="2020" name="IScience">
        <title>Genome Sequencing of the Endangered Kingdonia uniflora (Circaeasteraceae, Ranunculales) Reveals Potential Mechanisms of Evolutionary Specialization.</title>
        <authorList>
            <person name="Sun Y."/>
            <person name="Deng T."/>
            <person name="Zhang A."/>
            <person name="Moore M.J."/>
            <person name="Landis J.B."/>
            <person name="Lin N."/>
            <person name="Zhang H."/>
            <person name="Zhang X."/>
            <person name="Huang J."/>
            <person name="Zhang X."/>
            <person name="Sun H."/>
            <person name="Wang H."/>
        </authorList>
    </citation>
    <scope>NUCLEOTIDE SEQUENCE [LARGE SCALE GENOMIC DNA]</scope>
    <source>
        <strain evidence="2">TB1705</strain>
        <tissue evidence="2">Leaf</tissue>
    </source>
</reference>
<name>A0A7J7N1S8_9MAGN</name>